<dbReference type="SUPFAM" id="SSF53098">
    <property type="entry name" value="Ribonuclease H-like"/>
    <property type="match status" value="1"/>
</dbReference>
<sequence length="204" mass="24147">MKARLRTKMWWPRYEKDAENLVKSCKGCTLVSVPYLPNPLKRFSRLENPATKTADNGKQFCSTEFKRFCTARNIVLFNTIPYWPQQNGEVERQNRDILKRLKISQAEKGHWREGLEEYLVMYNSTPHSVSGKSPAELFFKRQFRDKIPMVADINRQLENPDVRDRDKQKKQLEKEYTDKKRKAKECEIQPGDGVYLKILMKTKN</sequence>
<dbReference type="Gene3D" id="3.30.420.10">
    <property type="entry name" value="Ribonuclease H-like superfamily/Ribonuclease H"/>
    <property type="match status" value="1"/>
</dbReference>
<gene>
    <name evidence="4" type="ORF">EEDITHA_LOCUS11975</name>
</gene>
<dbReference type="PANTHER" id="PTHR37984:SF11">
    <property type="entry name" value="INTEGRASE CATALYTIC DOMAIN-CONTAINING PROTEIN"/>
    <property type="match status" value="1"/>
</dbReference>
<dbReference type="Proteomes" id="UP001153954">
    <property type="component" value="Unassembled WGS sequence"/>
</dbReference>
<dbReference type="PANTHER" id="PTHR37984">
    <property type="entry name" value="PROTEIN CBG26694"/>
    <property type="match status" value="1"/>
</dbReference>
<dbReference type="AlphaFoldDB" id="A0AAU9UA20"/>
<dbReference type="InterPro" id="IPR036397">
    <property type="entry name" value="RNaseH_sf"/>
</dbReference>
<evidence type="ECO:0000313" key="5">
    <source>
        <dbReference type="Proteomes" id="UP001153954"/>
    </source>
</evidence>
<dbReference type="Pfam" id="PF17921">
    <property type="entry name" value="Integrase_H2C2"/>
    <property type="match status" value="1"/>
</dbReference>
<protein>
    <recommendedName>
        <fullName evidence="1">RNA-directed DNA polymerase</fullName>
        <ecNumber evidence="1">2.7.7.49</ecNumber>
    </recommendedName>
</protein>
<dbReference type="GO" id="GO:0003676">
    <property type="term" value="F:nucleic acid binding"/>
    <property type="evidence" value="ECO:0007669"/>
    <property type="project" value="InterPro"/>
</dbReference>
<evidence type="ECO:0000259" key="3">
    <source>
        <dbReference type="PROSITE" id="PS50994"/>
    </source>
</evidence>
<dbReference type="InterPro" id="IPR041588">
    <property type="entry name" value="Integrase_H2C2"/>
</dbReference>
<dbReference type="GO" id="GO:0015074">
    <property type="term" value="P:DNA integration"/>
    <property type="evidence" value="ECO:0007669"/>
    <property type="project" value="InterPro"/>
</dbReference>
<dbReference type="InterPro" id="IPR012337">
    <property type="entry name" value="RNaseH-like_sf"/>
</dbReference>
<organism evidence="4 5">
    <name type="scientific">Euphydryas editha</name>
    <name type="common">Edith's checkerspot</name>
    <dbReference type="NCBI Taxonomy" id="104508"/>
    <lineage>
        <taxon>Eukaryota</taxon>
        <taxon>Metazoa</taxon>
        <taxon>Ecdysozoa</taxon>
        <taxon>Arthropoda</taxon>
        <taxon>Hexapoda</taxon>
        <taxon>Insecta</taxon>
        <taxon>Pterygota</taxon>
        <taxon>Neoptera</taxon>
        <taxon>Endopterygota</taxon>
        <taxon>Lepidoptera</taxon>
        <taxon>Glossata</taxon>
        <taxon>Ditrysia</taxon>
        <taxon>Papilionoidea</taxon>
        <taxon>Nymphalidae</taxon>
        <taxon>Nymphalinae</taxon>
        <taxon>Euphydryas</taxon>
    </lineage>
</organism>
<dbReference type="InterPro" id="IPR001584">
    <property type="entry name" value="Integrase_cat-core"/>
</dbReference>
<proteinExistence type="predicted"/>
<comment type="caution">
    <text evidence="4">The sequence shown here is derived from an EMBL/GenBank/DDBJ whole genome shotgun (WGS) entry which is preliminary data.</text>
</comment>
<dbReference type="InterPro" id="IPR050951">
    <property type="entry name" value="Retrovirus_Pol_polyprotein"/>
</dbReference>
<reference evidence="4" key="1">
    <citation type="submission" date="2022-03" db="EMBL/GenBank/DDBJ databases">
        <authorList>
            <person name="Tunstrom K."/>
        </authorList>
    </citation>
    <scope>NUCLEOTIDE SEQUENCE</scope>
</reference>
<feature type="region of interest" description="Disordered" evidence="2">
    <location>
        <begin position="158"/>
        <end position="183"/>
    </location>
</feature>
<feature type="compositionally biased region" description="Basic and acidic residues" evidence="2">
    <location>
        <begin position="158"/>
        <end position="178"/>
    </location>
</feature>
<dbReference type="GO" id="GO:0003964">
    <property type="term" value="F:RNA-directed DNA polymerase activity"/>
    <property type="evidence" value="ECO:0007669"/>
    <property type="project" value="UniProtKB-EC"/>
</dbReference>
<dbReference type="EC" id="2.7.7.49" evidence="1"/>
<dbReference type="PROSITE" id="PS50994">
    <property type="entry name" value="INTEGRASE"/>
    <property type="match status" value="1"/>
</dbReference>
<dbReference type="Gene3D" id="1.10.340.70">
    <property type="match status" value="1"/>
</dbReference>
<keyword evidence="5" id="KW-1185">Reference proteome</keyword>
<feature type="domain" description="Integrase catalytic" evidence="3">
    <location>
        <begin position="49"/>
        <end position="142"/>
    </location>
</feature>
<evidence type="ECO:0000256" key="2">
    <source>
        <dbReference type="SAM" id="MobiDB-lite"/>
    </source>
</evidence>
<evidence type="ECO:0000256" key="1">
    <source>
        <dbReference type="ARBA" id="ARBA00012493"/>
    </source>
</evidence>
<name>A0AAU9UA20_EUPED</name>
<evidence type="ECO:0000313" key="4">
    <source>
        <dbReference type="EMBL" id="CAH2096664.1"/>
    </source>
</evidence>
<accession>A0AAU9UA20</accession>
<dbReference type="EMBL" id="CAKOGL010000016">
    <property type="protein sequence ID" value="CAH2096664.1"/>
    <property type="molecule type" value="Genomic_DNA"/>
</dbReference>